<evidence type="ECO:0000256" key="1">
    <source>
        <dbReference type="ARBA" id="ARBA00005721"/>
    </source>
</evidence>
<evidence type="ECO:0000313" key="3">
    <source>
        <dbReference type="Proteomes" id="UP001206692"/>
    </source>
</evidence>
<sequence>MEVVGFIGASGTGKSHHALVVAYDHEIQTIIDDGLLIDHNRIVAGRSAKDETNRLKAVRRAVFNNPDDAAAMKAALAKAAPEKLLILGTSRHMIHRICESLNLPEPSRFIRIEDVSSSSEIEKAQNIRIKEGKHIIPVPTMELKPHFRGYLLDSIRSFFYDNNGKKLSPFERSVVRPVFSYYGKLTFSNDVLESLVRHALSQSEGVTKINRLKVAINYNSTRNGLAIILSLTIAYGQNIKKLMSRIRRDIQHEVEYTTGMAVEILKITVRDISPQPSELQEES</sequence>
<evidence type="ECO:0000313" key="2">
    <source>
        <dbReference type="EMBL" id="MCQ5342901.1"/>
    </source>
</evidence>
<organism evidence="2 3">
    <name type="scientific">Megasphaera massiliensis</name>
    <dbReference type="NCBI Taxonomy" id="1232428"/>
    <lineage>
        <taxon>Bacteria</taxon>
        <taxon>Bacillati</taxon>
        <taxon>Bacillota</taxon>
        <taxon>Negativicutes</taxon>
        <taxon>Veillonellales</taxon>
        <taxon>Veillonellaceae</taxon>
        <taxon>Megasphaera</taxon>
    </lineage>
</organism>
<comment type="caution">
    <text evidence="2">The sequence shown here is derived from an EMBL/GenBank/DDBJ whole genome shotgun (WGS) entry which is preliminary data.</text>
</comment>
<protein>
    <submittedName>
        <fullName evidence="2">Asp23/Gls24 family envelope stress response protein</fullName>
    </submittedName>
</protein>
<accession>A0ABT1SSP5</accession>
<name>A0ABT1SSP5_9FIRM</name>
<dbReference type="PANTHER" id="PTHR34297:SF2">
    <property type="entry name" value="ASP23_GLS24 FAMILY ENVELOPE STRESS RESPONSE PROTEIN"/>
    <property type="match status" value="1"/>
</dbReference>
<reference evidence="2 3" key="1">
    <citation type="submission" date="2022-06" db="EMBL/GenBank/DDBJ databases">
        <title>Isolation of gut microbiota from human fecal samples.</title>
        <authorList>
            <person name="Pamer E.G."/>
            <person name="Barat B."/>
            <person name="Waligurski E."/>
            <person name="Medina S."/>
            <person name="Paddock L."/>
            <person name="Mostad J."/>
        </authorList>
    </citation>
    <scope>NUCLEOTIDE SEQUENCE [LARGE SCALE GENOMIC DNA]</scope>
    <source>
        <strain evidence="2 3">DFI.1.1</strain>
    </source>
</reference>
<dbReference type="EMBL" id="JANGEW010000013">
    <property type="protein sequence ID" value="MCQ5342901.1"/>
    <property type="molecule type" value="Genomic_DNA"/>
</dbReference>
<keyword evidence="3" id="KW-1185">Reference proteome</keyword>
<dbReference type="PANTHER" id="PTHR34297">
    <property type="entry name" value="HYPOTHETICAL CYTOSOLIC PROTEIN-RELATED"/>
    <property type="match status" value="1"/>
</dbReference>
<dbReference type="Proteomes" id="UP001206692">
    <property type="component" value="Unassembled WGS sequence"/>
</dbReference>
<comment type="similarity">
    <text evidence="1">Belongs to the asp23 family.</text>
</comment>
<dbReference type="RefSeq" id="WP_062412552.1">
    <property type="nucleotide sequence ID" value="NZ_JAJCIO010000016.1"/>
</dbReference>
<dbReference type="InterPro" id="IPR005531">
    <property type="entry name" value="Asp23"/>
</dbReference>
<dbReference type="Pfam" id="PF03780">
    <property type="entry name" value="Asp23"/>
    <property type="match status" value="1"/>
</dbReference>
<proteinExistence type="inferred from homology"/>
<gene>
    <name evidence="2" type="ORF">NE675_07700</name>
</gene>